<accession>A0A4R7UZ20</accession>
<evidence type="ECO:0000256" key="1">
    <source>
        <dbReference type="ARBA" id="ARBA00007381"/>
    </source>
</evidence>
<dbReference type="PANTHER" id="PTHR45639">
    <property type="entry name" value="HSC70CB, ISOFORM G-RELATED"/>
    <property type="match status" value="1"/>
</dbReference>
<keyword evidence="6" id="KW-0812">Transmembrane</keyword>
<keyword evidence="9" id="KW-1185">Reference proteome</keyword>
<keyword evidence="5" id="KW-0143">Chaperone</keyword>
<evidence type="ECO:0000256" key="5">
    <source>
        <dbReference type="ARBA" id="ARBA00023186"/>
    </source>
</evidence>
<feature type="transmembrane region" description="Helical" evidence="6">
    <location>
        <begin position="379"/>
        <end position="400"/>
    </location>
</feature>
<feature type="domain" description="ExoP galactose-binding-like" evidence="7">
    <location>
        <begin position="425"/>
        <end position="575"/>
    </location>
</feature>
<dbReference type="InterPro" id="IPR043129">
    <property type="entry name" value="ATPase_NBD"/>
</dbReference>
<reference evidence="8 9" key="1">
    <citation type="submission" date="2019-03" db="EMBL/GenBank/DDBJ databases">
        <title>Genomic Encyclopedia of Archaeal and Bacterial Type Strains, Phase II (KMG-II): from individual species to whole genera.</title>
        <authorList>
            <person name="Goeker M."/>
        </authorList>
    </citation>
    <scope>NUCLEOTIDE SEQUENCE [LARGE SCALE GENOMIC DNA]</scope>
    <source>
        <strain evidence="8 9">DSM 45499</strain>
    </source>
</reference>
<evidence type="ECO:0000256" key="2">
    <source>
        <dbReference type="ARBA" id="ARBA00022741"/>
    </source>
</evidence>
<gene>
    <name evidence="8" type="ORF">CLV71_11848</name>
</gene>
<dbReference type="PRINTS" id="PR00301">
    <property type="entry name" value="HEATSHOCK70"/>
</dbReference>
<dbReference type="GO" id="GO:0140662">
    <property type="term" value="F:ATP-dependent protein folding chaperone"/>
    <property type="evidence" value="ECO:0007669"/>
    <property type="project" value="InterPro"/>
</dbReference>
<dbReference type="OrthoDB" id="9766019at2"/>
<keyword evidence="6" id="KW-0472">Membrane</keyword>
<dbReference type="EMBL" id="SOCP01000018">
    <property type="protein sequence ID" value="TDV42178.1"/>
    <property type="molecule type" value="Genomic_DNA"/>
</dbReference>
<keyword evidence="2" id="KW-0547">Nucleotide-binding</keyword>
<comment type="caution">
    <text evidence="8">The sequence shown here is derived from an EMBL/GenBank/DDBJ whole genome shotgun (WGS) entry which is preliminary data.</text>
</comment>
<dbReference type="AlphaFoldDB" id="A0A4R7UZ20"/>
<evidence type="ECO:0000256" key="3">
    <source>
        <dbReference type="ARBA" id="ARBA00022840"/>
    </source>
</evidence>
<dbReference type="PROSITE" id="PS00329">
    <property type="entry name" value="HSP70_2"/>
    <property type="match status" value="1"/>
</dbReference>
<dbReference type="RefSeq" id="WP_133907385.1">
    <property type="nucleotide sequence ID" value="NZ_SOCP01000018.1"/>
</dbReference>
<evidence type="ECO:0000256" key="4">
    <source>
        <dbReference type="ARBA" id="ARBA00023016"/>
    </source>
</evidence>
<dbReference type="SUPFAM" id="SSF53067">
    <property type="entry name" value="Actin-like ATPase domain"/>
    <property type="match status" value="2"/>
</dbReference>
<comment type="similarity">
    <text evidence="1">Belongs to the heat shock protein 70 family.</text>
</comment>
<evidence type="ECO:0000313" key="8">
    <source>
        <dbReference type="EMBL" id="TDV42178.1"/>
    </source>
</evidence>
<dbReference type="Pfam" id="PF18559">
    <property type="entry name" value="Exop_C"/>
    <property type="match status" value="1"/>
</dbReference>
<dbReference type="GO" id="GO:0030968">
    <property type="term" value="P:endoplasmic reticulum unfolded protein response"/>
    <property type="evidence" value="ECO:0007669"/>
    <property type="project" value="TreeGrafter"/>
</dbReference>
<keyword evidence="4" id="KW-0346">Stress response</keyword>
<dbReference type="InterPro" id="IPR018181">
    <property type="entry name" value="Heat_shock_70_CS"/>
</dbReference>
<proteinExistence type="inferred from homology"/>
<dbReference type="InterPro" id="IPR013126">
    <property type="entry name" value="Hsp_70_fam"/>
</dbReference>
<dbReference type="InterPro" id="IPR041443">
    <property type="entry name" value="Exop_C"/>
</dbReference>
<evidence type="ECO:0000256" key="6">
    <source>
        <dbReference type="SAM" id="Phobius"/>
    </source>
</evidence>
<evidence type="ECO:0000259" key="7">
    <source>
        <dbReference type="Pfam" id="PF18559"/>
    </source>
</evidence>
<protein>
    <submittedName>
        <fullName evidence="8">Hsp70 protein</fullName>
    </submittedName>
</protein>
<organism evidence="8 9">
    <name type="scientific">Actinophytocola oryzae</name>
    <dbReference type="NCBI Taxonomy" id="502181"/>
    <lineage>
        <taxon>Bacteria</taxon>
        <taxon>Bacillati</taxon>
        <taxon>Actinomycetota</taxon>
        <taxon>Actinomycetes</taxon>
        <taxon>Pseudonocardiales</taxon>
        <taxon>Pseudonocardiaceae</taxon>
    </lineage>
</organism>
<dbReference type="Gene3D" id="2.60.120.430">
    <property type="entry name" value="Galactose-binding lectin"/>
    <property type="match status" value="1"/>
</dbReference>
<dbReference type="GO" id="GO:0005524">
    <property type="term" value="F:ATP binding"/>
    <property type="evidence" value="ECO:0007669"/>
    <property type="project" value="UniProtKB-KW"/>
</dbReference>
<name>A0A4R7UZ20_9PSEU</name>
<dbReference type="Pfam" id="PF00012">
    <property type="entry name" value="HSP70"/>
    <property type="match status" value="1"/>
</dbReference>
<dbReference type="PANTHER" id="PTHR45639:SF34">
    <property type="entry name" value="CHAPERONE PROTEIN DNAK"/>
    <property type="match status" value="1"/>
</dbReference>
<keyword evidence="6" id="KW-1133">Transmembrane helix</keyword>
<sequence length="592" mass="61351">MSYGVGIDLGTSFTSAAVSGPGGTRMVALSPGVVVPSVACPAPDGAILTGPAALAAAGDPARIARNFKRRLGDPTPLVLGGAAYSPTALMAAQLRDVLFTVTRAMGGPPGSVVLTCPAIWGPYRREQFGEVPKLAGLPGYQLLTEPEAAATHYSAERRLGDGEVVAVYDLGGGTFDSTILRMRPGGMEILGVPEGIEHLGGIDFDETLLAHLDERLDGAIGALDPTDPAATAALAAIRGMCVRAKEDLSTEPDVTLTVPLPSGPREVTITRLEFNEMIRPSVQLTTDALRRTVASAGLRPDDLSAVLLAGGSSRIPLVWQLVSKEFGKPVRVTLHPKFTVALGAAAEAANRPAPTAVPAAVSAAPPPDFTLSPTPKRRWLVPAMAVAAVVLVGVVTTLLLTSSGGQAQEAGPPPTMKVLDNGAVKPWTGFIASGENWGGVEITKDGAVQGPISATPDGGGLRIAWHGTAAQMYLQNADGTEDLKSYADSGALVFDVAVHAPPVARTTVAVHCEYPCGAEVPITAVLQHLKPEKRSTVKIPLSCFTAGGLDPKKVNTPFLVYTEQTFDATFSHVRWEADAAKDADATSCDKLG</sequence>
<evidence type="ECO:0000313" key="9">
    <source>
        <dbReference type="Proteomes" id="UP000294927"/>
    </source>
</evidence>
<dbReference type="PROSITE" id="PS01036">
    <property type="entry name" value="HSP70_3"/>
    <property type="match status" value="1"/>
</dbReference>
<dbReference type="Gene3D" id="3.90.640.10">
    <property type="entry name" value="Actin, Chain A, domain 4"/>
    <property type="match status" value="1"/>
</dbReference>
<dbReference type="Proteomes" id="UP000294927">
    <property type="component" value="Unassembled WGS sequence"/>
</dbReference>
<keyword evidence="3" id="KW-0067">ATP-binding</keyword>
<dbReference type="Gene3D" id="3.30.420.40">
    <property type="match status" value="2"/>
</dbReference>